<sequence length="121" mass="14309">MPRKWKSNSLEIRQLWKDPKFDISEEKNDTQGLDSPSKMLVLVWDPKASNISFNVKQLSKCVKNEMLQKDSFLKVVGYKFDPVRYLEPSFIKFKCIIRELCSHDLDKDVRLSFSLDHKEQL</sequence>
<accession>A0A8X6MWC2</accession>
<gene>
    <name evidence="1" type="ORF">NPIL_279371</name>
</gene>
<reference evidence="1" key="1">
    <citation type="submission" date="2020-08" db="EMBL/GenBank/DDBJ databases">
        <title>Multicomponent nature underlies the extraordinary mechanical properties of spider dragline silk.</title>
        <authorList>
            <person name="Kono N."/>
            <person name="Nakamura H."/>
            <person name="Mori M."/>
            <person name="Yoshida Y."/>
            <person name="Ohtoshi R."/>
            <person name="Malay A.D."/>
            <person name="Moran D.A.P."/>
            <person name="Tomita M."/>
            <person name="Numata K."/>
            <person name="Arakawa K."/>
        </authorList>
    </citation>
    <scope>NUCLEOTIDE SEQUENCE</scope>
</reference>
<dbReference type="Proteomes" id="UP000887013">
    <property type="component" value="Unassembled WGS sequence"/>
</dbReference>
<name>A0A8X6MWC2_NEPPI</name>
<evidence type="ECO:0000313" key="2">
    <source>
        <dbReference type="Proteomes" id="UP000887013"/>
    </source>
</evidence>
<proteinExistence type="predicted"/>
<keyword evidence="2" id="KW-1185">Reference proteome</keyword>
<organism evidence="1 2">
    <name type="scientific">Nephila pilipes</name>
    <name type="common">Giant wood spider</name>
    <name type="synonym">Nephila maculata</name>
    <dbReference type="NCBI Taxonomy" id="299642"/>
    <lineage>
        <taxon>Eukaryota</taxon>
        <taxon>Metazoa</taxon>
        <taxon>Ecdysozoa</taxon>
        <taxon>Arthropoda</taxon>
        <taxon>Chelicerata</taxon>
        <taxon>Arachnida</taxon>
        <taxon>Araneae</taxon>
        <taxon>Araneomorphae</taxon>
        <taxon>Entelegynae</taxon>
        <taxon>Araneoidea</taxon>
        <taxon>Nephilidae</taxon>
        <taxon>Nephila</taxon>
    </lineage>
</organism>
<comment type="caution">
    <text evidence="1">The sequence shown here is derived from an EMBL/GenBank/DDBJ whole genome shotgun (WGS) entry which is preliminary data.</text>
</comment>
<evidence type="ECO:0000313" key="1">
    <source>
        <dbReference type="EMBL" id="GFS81373.1"/>
    </source>
</evidence>
<dbReference type="AlphaFoldDB" id="A0A8X6MWC2"/>
<protein>
    <submittedName>
        <fullName evidence="1">Uncharacterized protein</fullName>
    </submittedName>
</protein>
<dbReference type="EMBL" id="BMAW01051594">
    <property type="protein sequence ID" value="GFS81373.1"/>
    <property type="molecule type" value="Genomic_DNA"/>
</dbReference>